<comment type="caution">
    <text evidence="1">The sequence shown here is derived from an EMBL/GenBank/DDBJ whole genome shotgun (WGS) entry which is preliminary data.</text>
</comment>
<protein>
    <submittedName>
        <fullName evidence="1">Uncharacterized protein</fullName>
    </submittedName>
</protein>
<dbReference type="AlphaFoldDB" id="A0A414BPV0"/>
<name>A0A414BPV0_9BACT</name>
<gene>
    <name evidence="1" type="ORF">DW828_20085</name>
</gene>
<dbReference type="RefSeq" id="WP_005651281.1">
    <property type="nucleotide sequence ID" value="NZ_JAJCQX010000030.1"/>
</dbReference>
<proteinExistence type="predicted"/>
<evidence type="ECO:0000313" key="1">
    <source>
        <dbReference type="EMBL" id="RHC77785.1"/>
    </source>
</evidence>
<accession>A0A414BPV0</accession>
<dbReference type="Proteomes" id="UP000286260">
    <property type="component" value="Unassembled WGS sequence"/>
</dbReference>
<reference evidence="1 2" key="1">
    <citation type="submission" date="2018-08" db="EMBL/GenBank/DDBJ databases">
        <title>A genome reference for cultivated species of the human gut microbiota.</title>
        <authorList>
            <person name="Zou Y."/>
            <person name="Xue W."/>
            <person name="Luo G."/>
        </authorList>
    </citation>
    <scope>NUCLEOTIDE SEQUENCE [LARGE SCALE GENOMIC DNA]</scope>
    <source>
        <strain evidence="1 2">AM34-17</strain>
    </source>
</reference>
<evidence type="ECO:0000313" key="2">
    <source>
        <dbReference type="Proteomes" id="UP000286260"/>
    </source>
</evidence>
<organism evidence="1 2">
    <name type="scientific">Parabacteroides merdae</name>
    <dbReference type="NCBI Taxonomy" id="46503"/>
    <lineage>
        <taxon>Bacteria</taxon>
        <taxon>Pseudomonadati</taxon>
        <taxon>Bacteroidota</taxon>
        <taxon>Bacteroidia</taxon>
        <taxon>Bacteroidales</taxon>
        <taxon>Tannerellaceae</taxon>
        <taxon>Parabacteroides</taxon>
    </lineage>
</organism>
<dbReference type="EMBL" id="QSII01000059">
    <property type="protein sequence ID" value="RHC77785.1"/>
    <property type="molecule type" value="Genomic_DNA"/>
</dbReference>
<sequence length="160" mass="18808">MEILNINFENKTVREYDNMGAHNAAKLMMNKYENLTIQFKTGKDNFPYAWLESRSMAGFKLILNQKELIWLMGYLKEGKTEDFGTEPKNVEAYKDNNDNDLQLAMFKQLVESGKVLQFVPLFRETNGYITAYASYKKGKIIFRLKRTDDLMEYLTEKELI</sequence>